<dbReference type="Proteomes" id="UP000518681">
    <property type="component" value="Unassembled WGS sequence"/>
</dbReference>
<evidence type="ECO:0000313" key="2">
    <source>
        <dbReference type="Proteomes" id="UP000518681"/>
    </source>
</evidence>
<accession>A0AAW3US72</accession>
<sequence length="57" mass="6318">MANVDLATVEKVVAAIKDEHDPQAQREALIIREQWLSEVDAGLLEMSDEARIALEDA</sequence>
<proteinExistence type="predicted"/>
<dbReference type="EMBL" id="JACIIK010000003">
    <property type="protein sequence ID" value="MBB6201176.1"/>
    <property type="molecule type" value="Genomic_DNA"/>
</dbReference>
<dbReference type="AlphaFoldDB" id="A0AAW3US72"/>
<organism evidence="1 2">
    <name type="scientific">Paraburkholderia fungorum</name>
    <dbReference type="NCBI Taxonomy" id="134537"/>
    <lineage>
        <taxon>Bacteria</taxon>
        <taxon>Pseudomonadati</taxon>
        <taxon>Pseudomonadota</taxon>
        <taxon>Betaproteobacteria</taxon>
        <taxon>Burkholderiales</taxon>
        <taxon>Burkholderiaceae</taxon>
        <taxon>Paraburkholderia</taxon>
    </lineage>
</organism>
<evidence type="ECO:0000313" key="1">
    <source>
        <dbReference type="EMBL" id="MBB6201176.1"/>
    </source>
</evidence>
<reference evidence="1 2" key="1">
    <citation type="submission" date="2020-08" db="EMBL/GenBank/DDBJ databases">
        <title>Genomic Encyclopedia of Type Strains, Phase IV (KMG-V): Genome sequencing to study the core and pangenomes of soil and plant-associated prokaryotes.</title>
        <authorList>
            <person name="Whitman W."/>
        </authorList>
    </citation>
    <scope>NUCLEOTIDE SEQUENCE [LARGE SCALE GENOMIC DNA]</scope>
    <source>
        <strain evidence="1 2">SEMIA 4013</strain>
    </source>
</reference>
<dbReference type="RefSeq" id="WP_183797601.1">
    <property type="nucleotide sequence ID" value="NZ_JACIII010000004.1"/>
</dbReference>
<gene>
    <name evidence="1" type="ORF">GGD69_002025</name>
</gene>
<comment type="caution">
    <text evidence="1">The sequence shown here is derived from an EMBL/GenBank/DDBJ whole genome shotgun (WGS) entry which is preliminary data.</text>
</comment>
<evidence type="ECO:0008006" key="3">
    <source>
        <dbReference type="Google" id="ProtNLM"/>
    </source>
</evidence>
<protein>
    <recommendedName>
        <fullName evidence="3">Addiction module component</fullName>
    </recommendedName>
</protein>
<name>A0AAW3US72_9BURK</name>